<proteinExistence type="predicted"/>
<dbReference type="EMBL" id="LK052962">
    <property type="protein sequence ID" value="CDR49533.1"/>
    <property type="molecule type" value="Genomic_DNA"/>
</dbReference>
<accession>A0A061BHT8</accession>
<dbReference type="Gene3D" id="3.80.10.10">
    <property type="entry name" value="Ribonuclease Inhibitor"/>
    <property type="match status" value="1"/>
</dbReference>
<name>A0A061BHT8_RHOTO</name>
<dbReference type="AlphaFoldDB" id="A0A061BHT8"/>
<dbReference type="OrthoDB" id="2520675at2759"/>
<protein>
    <submittedName>
        <fullName evidence="1">RHTO0S27e01684g1_1</fullName>
    </submittedName>
</protein>
<gene>
    <name evidence="1" type="ORF">RHTO0S_27e01684g</name>
</gene>
<organism evidence="1">
    <name type="scientific">Rhodotorula toruloides</name>
    <name type="common">Yeast</name>
    <name type="synonym">Rhodosporidium toruloides</name>
    <dbReference type="NCBI Taxonomy" id="5286"/>
    <lineage>
        <taxon>Eukaryota</taxon>
        <taxon>Fungi</taxon>
        <taxon>Dikarya</taxon>
        <taxon>Basidiomycota</taxon>
        <taxon>Pucciniomycotina</taxon>
        <taxon>Microbotryomycetes</taxon>
        <taxon>Sporidiobolales</taxon>
        <taxon>Sporidiobolaceae</taxon>
        <taxon>Rhodotorula</taxon>
    </lineage>
</organism>
<sequence length="392" mass="43108">MPITSLPHDVQTVIFEHLRAGTKDSERLRQGFLLAGVCQAWRDYGYRIALRDLLLPFDGGDVLQYLLRNPQQTDFVRSISFVAPQMNGRSGGERPTVKEASAAVIELLGRCPKLSNVHLKNIAGSSAALATLADGLSWSTVEDVDFRTTCAEWRTNVDQLAKMPSLETLSVLFDASDERSASATASPSNVGARLALSKLEIWLPPGGDQATEICADVAASTDPLRLLELNIFNFETETELWSFAPASNLRSLCLYGRIGDLFEDLLVFLPQLSSLRKLVVFDYRVASLKPNKDSLIQSVLMSFPPSLVEGSLGCLYLPLSERRHFKRTPAADTPNGTRFFCFYCYRQKEKSALALAKIPFEGQVQWVMLTCPGDATDTDASHSSAGSTDDES</sequence>
<reference evidence="1" key="1">
    <citation type="journal article" date="2014" name="Genome Announc.">
        <title>Draft genome sequence of Rhodosporidium toruloides CECT1137, an oleaginous yeast of biotechnological interest.</title>
        <authorList>
            <person name="Morin N."/>
            <person name="Calcas X."/>
            <person name="Devillers H."/>
            <person name="Durrens P."/>
            <person name="Sherman D.J."/>
            <person name="Nicaud J.-M."/>
            <person name="Neuveglise C."/>
        </authorList>
    </citation>
    <scope>NUCLEOTIDE SEQUENCE</scope>
    <source>
        <strain evidence="1">CECT1137</strain>
    </source>
</reference>
<dbReference type="InterPro" id="IPR032675">
    <property type="entry name" value="LRR_dom_sf"/>
</dbReference>
<evidence type="ECO:0000313" key="1">
    <source>
        <dbReference type="EMBL" id="CDR49533.1"/>
    </source>
</evidence>